<reference evidence="1" key="1">
    <citation type="submission" date="2023-05" db="EMBL/GenBank/DDBJ databases">
        <title>Nepenthes gracilis genome sequencing.</title>
        <authorList>
            <person name="Fukushima K."/>
        </authorList>
    </citation>
    <scope>NUCLEOTIDE SEQUENCE</scope>
    <source>
        <strain evidence="1">SING2019-196</strain>
    </source>
</reference>
<dbReference type="EMBL" id="BSYO01000020">
    <property type="protein sequence ID" value="GMH19408.1"/>
    <property type="molecule type" value="Genomic_DNA"/>
</dbReference>
<name>A0AAD3XVY6_NEPGR</name>
<evidence type="ECO:0000313" key="2">
    <source>
        <dbReference type="Proteomes" id="UP001279734"/>
    </source>
</evidence>
<organism evidence="1 2">
    <name type="scientific">Nepenthes gracilis</name>
    <name type="common">Slender pitcher plant</name>
    <dbReference type="NCBI Taxonomy" id="150966"/>
    <lineage>
        <taxon>Eukaryota</taxon>
        <taxon>Viridiplantae</taxon>
        <taxon>Streptophyta</taxon>
        <taxon>Embryophyta</taxon>
        <taxon>Tracheophyta</taxon>
        <taxon>Spermatophyta</taxon>
        <taxon>Magnoliopsida</taxon>
        <taxon>eudicotyledons</taxon>
        <taxon>Gunneridae</taxon>
        <taxon>Pentapetalae</taxon>
        <taxon>Caryophyllales</taxon>
        <taxon>Nepenthaceae</taxon>
        <taxon>Nepenthes</taxon>
    </lineage>
</organism>
<dbReference type="Proteomes" id="UP001279734">
    <property type="component" value="Unassembled WGS sequence"/>
</dbReference>
<keyword evidence="2" id="KW-1185">Reference proteome</keyword>
<dbReference type="AlphaFoldDB" id="A0AAD3XVY6"/>
<accession>A0AAD3XVY6</accession>
<gene>
    <name evidence="1" type="ORF">Nepgr_021249</name>
</gene>
<evidence type="ECO:0000313" key="1">
    <source>
        <dbReference type="EMBL" id="GMH19408.1"/>
    </source>
</evidence>
<sequence length="99" mass="10667">MVLACEGRLKGKIGPEKAWSKSTGDWKLGAQEIRRQNVQKDKMSGVKVSLIQDALGTEVKYQSKGYPGYKMFWASVPWKPDCGSSASLGSGGTGVTEAQ</sequence>
<proteinExistence type="predicted"/>
<comment type="caution">
    <text evidence="1">The sequence shown here is derived from an EMBL/GenBank/DDBJ whole genome shotgun (WGS) entry which is preliminary data.</text>
</comment>
<protein>
    <submittedName>
        <fullName evidence="1">Uncharacterized protein</fullName>
    </submittedName>
</protein>